<accession>A0A4R7PDB8</accession>
<reference evidence="1 2" key="1">
    <citation type="submission" date="2019-03" db="EMBL/GenBank/DDBJ databases">
        <title>Genomic Encyclopedia of Type Strains, Phase IV (KMG-IV): sequencing the most valuable type-strain genomes for metagenomic binning, comparative biology and taxonomic classification.</title>
        <authorList>
            <person name="Goeker M."/>
        </authorList>
    </citation>
    <scope>NUCLEOTIDE SEQUENCE [LARGE SCALE GENOMIC DNA]</scope>
    <source>
        <strain evidence="1 2">DSM 26377</strain>
    </source>
</reference>
<keyword evidence="2" id="KW-1185">Reference proteome</keyword>
<evidence type="ECO:0000313" key="2">
    <source>
        <dbReference type="Proteomes" id="UP000295341"/>
    </source>
</evidence>
<dbReference type="Proteomes" id="UP000295341">
    <property type="component" value="Unassembled WGS sequence"/>
</dbReference>
<evidence type="ECO:0000313" key="1">
    <source>
        <dbReference type="EMBL" id="TDU32078.1"/>
    </source>
</evidence>
<gene>
    <name evidence="1" type="ORF">DFR24_1466</name>
</gene>
<dbReference type="EMBL" id="SOBT01000008">
    <property type="protein sequence ID" value="TDU32078.1"/>
    <property type="molecule type" value="Genomic_DNA"/>
</dbReference>
<name>A0A4R7PDB8_9GAMM</name>
<organism evidence="1 2">
    <name type="scientific">Panacagrimonas perspica</name>
    <dbReference type="NCBI Taxonomy" id="381431"/>
    <lineage>
        <taxon>Bacteria</taxon>
        <taxon>Pseudomonadati</taxon>
        <taxon>Pseudomonadota</taxon>
        <taxon>Gammaproteobacteria</taxon>
        <taxon>Nevskiales</taxon>
        <taxon>Nevskiaceae</taxon>
        <taxon>Panacagrimonas</taxon>
    </lineage>
</organism>
<comment type="caution">
    <text evidence="1">The sequence shown here is derived from an EMBL/GenBank/DDBJ whole genome shotgun (WGS) entry which is preliminary data.</text>
</comment>
<dbReference type="AlphaFoldDB" id="A0A4R7PDB8"/>
<protein>
    <submittedName>
        <fullName evidence="1">Uncharacterized protein</fullName>
    </submittedName>
</protein>
<sequence>MPTVPGYPRVSRFFKMAALTTTLATSACMPFGTRLLQDDQVDYARALVFAQKRQTLANIVGLRYAEPAVVLPVSQVIAAYSLDGSANAAAALSTQNNAPTTGSIGGGIGYATRPTFTFTPLTGEDFANAYSRPLAPSLVLPLVQSGVPIDVLLRLAVQSIGSLQNSAALSGANNAGSHGFFELLQALRRLQLGGFVAMRLEGSPQGNRIFMSIEVPAQASDDDRADAARVRELLTVPAGTTDIEVLYGVADESGSRVGIVTRSVIGMLTEVGAQIQVPPEDVASGATLATVGFLDIERRPVIIVHTGGKMPDNAYASIKHQRRDYWIEQTDFDSKFAFSVVQTLIALAQAGRSQPIPVVTIPAGG</sequence>
<proteinExistence type="predicted"/>